<organism evidence="2">
    <name type="scientific">uncultured bacterium</name>
    <name type="common">gcode 4</name>
    <dbReference type="NCBI Taxonomy" id="1234023"/>
    <lineage>
        <taxon>Bacteria</taxon>
        <taxon>environmental samples</taxon>
    </lineage>
</organism>
<dbReference type="InterPro" id="IPR045584">
    <property type="entry name" value="Pilin-like"/>
</dbReference>
<evidence type="ECO:0000256" key="1">
    <source>
        <dbReference type="SAM" id="Phobius"/>
    </source>
</evidence>
<keyword evidence="1" id="KW-0472">Membrane</keyword>
<keyword evidence="1" id="KW-1133">Transmembrane helix</keyword>
<keyword evidence="1" id="KW-0812">Transmembrane</keyword>
<dbReference type="SUPFAM" id="SSF54523">
    <property type="entry name" value="Pili subunits"/>
    <property type="match status" value="1"/>
</dbReference>
<feature type="transmembrane region" description="Helical" evidence="1">
    <location>
        <begin position="7"/>
        <end position="30"/>
    </location>
</feature>
<dbReference type="EMBL" id="AMFJ01021672">
    <property type="protein sequence ID" value="EKD65783.1"/>
    <property type="molecule type" value="Genomic_DNA"/>
</dbReference>
<dbReference type="AlphaFoldDB" id="K2BAM7"/>
<reference evidence="2" key="1">
    <citation type="journal article" date="2012" name="Science">
        <title>Fermentation, hydrogen, and sulfur metabolism in multiple uncultivated bacterial phyla.</title>
        <authorList>
            <person name="Wrighton K.C."/>
            <person name="Thomas B.C."/>
            <person name="Sharon I."/>
            <person name="Miller C.S."/>
            <person name="Castelle C.J."/>
            <person name="VerBerkmoes N.C."/>
            <person name="Wilkins M.J."/>
            <person name="Hettich R.L."/>
            <person name="Lipton M.S."/>
            <person name="Williams K.H."/>
            <person name="Long P.E."/>
            <person name="Banfield J.F."/>
        </authorList>
    </citation>
    <scope>NUCLEOTIDE SEQUENCE [LARGE SCALE GENOMIC DNA]</scope>
</reference>
<sequence>MNKSIKWFSLVEIITTTAIIAVLAIVWFTFATNYQSNQYNTSRVADLTAIYNLFQTSYTQNKTFPDPSWNRQYYDKKWTYAHSGSGAFWVSWFLTQKTLSKDKVWYPFKDEQTKNYYAFWKRLDGNSGYNIATVLNEKWEYFSYVVWDIGWNRMELAGLVKEYAGPNFVTNKSKFLPYNPYEIKLTWKISVYSGSVKIEDGNGGEITSTNILDYEIEKWNTIKVQTWWLVIINLSDGTELRLGSASGESILDFSDLEYTDDSNLFTKVMINLSLGEIWVKAPQLEDNSSFELKNKFLAATVRWTVFGMTTNASSGSVSLIDWKLEVTKENETWGTTPLFTDTNIWTWFTVVDWVSYMEVKTWEKPIYLNVTWTAIPTSSDTWNVWTGKVLEIETPVLKFNSGILPNIISIDRSISGKLGIKVENMWATSIEIKWTGNGVEDSYSGTFLATLSVIDKTGITWNWSNNYAVRLCVNIIEWKQNCTGRATLNSNWTSISESAIIWLKRASAGFNLECETWMKSFLWFGCQDENLVAYAPYDNIWDLYMYSNSPTVDNKKLEPRTDYVASTKYDWGNYKNDVWTNSYINSAGYSSLNNSNIYYLNIPNSFMSMISGERGIAVSTLQSNYMKYDLSKLSLGDSFSIEMSVRGGALNTIERKSGTYKLFNFSGWTSDINLNMYNWWLYLYFTNIWSLYTRSIINNSDIITKITDNNKFYKVISKFENWIPNLSILDWNNLILTWNTTTSWWIITNYWNELYIWSKNDKTSQWNDIIDYVKIYKN</sequence>
<dbReference type="Gene3D" id="3.30.700.10">
    <property type="entry name" value="Glycoprotein, Type 4 Pilin"/>
    <property type="match status" value="1"/>
</dbReference>
<accession>K2BAM7</accession>
<evidence type="ECO:0000313" key="2">
    <source>
        <dbReference type="EMBL" id="EKD65783.1"/>
    </source>
</evidence>
<protein>
    <submittedName>
        <fullName evidence="2">Uncharacterized protein</fullName>
    </submittedName>
</protein>
<gene>
    <name evidence="2" type="ORF">ACD_49C00086G0009</name>
</gene>
<comment type="caution">
    <text evidence="2">The sequence shown here is derived from an EMBL/GenBank/DDBJ whole genome shotgun (WGS) entry which is preliminary data.</text>
</comment>
<proteinExistence type="predicted"/>
<name>K2BAM7_9BACT</name>